<feature type="domain" description="DUF7580" evidence="2">
    <location>
        <begin position="206"/>
        <end position="558"/>
    </location>
</feature>
<evidence type="ECO:0000256" key="1">
    <source>
        <dbReference type="SAM" id="MobiDB-lite"/>
    </source>
</evidence>
<evidence type="ECO:0000313" key="3">
    <source>
        <dbReference type="EMBL" id="PVH94157.1"/>
    </source>
</evidence>
<dbReference type="PANTHER" id="PTHR35186:SF4">
    <property type="entry name" value="PRION-INHIBITION AND PROPAGATION HELO DOMAIN-CONTAINING PROTEIN"/>
    <property type="match status" value="1"/>
</dbReference>
<evidence type="ECO:0000313" key="4">
    <source>
        <dbReference type="Proteomes" id="UP000244855"/>
    </source>
</evidence>
<name>A0A2V1D7Q4_9PLEO</name>
<accession>A0A2V1D7Q4</accession>
<sequence length="567" mass="63641">MSGLEVAGVVLGSIPLIISALEHYGDGIRVINNMKNYAIVFEDYSTQLDASIGIYINTCYELLGPLNLPDSQMRALLSERQTEAWKDKDLHAALKVRLGENHNRYMSLQEKLNKRITLFCDKLKLEKNGLPPWIAPDGTVDEKARKRFFKSFWLKTRGGFNTEKYGALLADIDRDIEKLSKLTNGAIQLEPIKTEKKNKLQSAYWQNIRDQAQRLFDSLNSRFLPCSCTHPHQANLRLDIRKDDDGEDPTKFAFLLTFEKRHQPTLTPPWDWRDIEIESSQMAGTGVTVTAVQVPTPGRKTAHFAPSITVSSPSRPTAKRAPSSGLTAKIDSLCRALLASHQQDCCLGVLEDESWQHHVYSVTGPASKAQVSEAASMNKIIHGAQRIAPRQKCMLSLTLASSVLQLHDTPWLPRAWETKDILLLKTHGGKLIPSQFYVSQTFTSASQVAAAAKRRRLVKNETVFALGVALLELAHGAPILSFREAEDLSEDGKEDSMTEVSIATRLARDLNNYESENYARAVLRCITCTFDTFAFEFEEREFREAFYQGVVVPLQEDYEHATDGKAL</sequence>
<dbReference type="OrthoDB" id="3565018at2759"/>
<proteinExistence type="predicted"/>
<feature type="region of interest" description="Disordered" evidence="1">
    <location>
        <begin position="298"/>
        <end position="323"/>
    </location>
</feature>
<dbReference type="PANTHER" id="PTHR35186">
    <property type="entry name" value="ANK_REP_REGION DOMAIN-CONTAINING PROTEIN"/>
    <property type="match status" value="1"/>
</dbReference>
<dbReference type="Proteomes" id="UP000244855">
    <property type="component" value="Unassembled WGS sequence"/>
</dbReference>
<dbReference type="InterPro" id="IPR056002">
    <property type="entry name" value="DUF7580"/>
</dbReference>
<protein>
    <recommendedName>
        <fullName evidence="2">DUF7580 domain-containing protein</fullName>
    </recommendedName>
</protein>
<dbReference type="AlphaFoldDB" id="A0A2V1D7Q4"/>
<gene>
    <name evidence="3" type="ORF">DM02DRAFT_602948</name>
</gene>
<evidence type="ECO:0000259" key="2">
    <source>
        <dbReference type="Pfam" id="PF24476"/>
    </source>
</evidence>
<organism evidence="3 4">
    <name type="scientific">Periconia macrospinosa</name>
    <dbReference type="NCBI Taxonomy" id="97972"/>
    <lineage>
        <taxon>Eukaryota</taxon>
        <taxon>Fungi</taxon>
        <taxon>Dikarya</taxon>
        <taxon>Ascomycota</taxon>
        <taxon>Pezizomycotina</taxon>
        <taxon>Dothideomycetes</taxon>
        <taxon>Pleosporomycetidae</taxon>
        <taxon>Pleosporales</taxon>
        <taxon>Massarineae</taxon>
        <taxon>Periconiaceae</taxon>
        <taxon>Periconia</taxon>
    </lineage>
</organism>
<dbReference type="Pfam" id="PF24476">
    <property type="entry name" value="DUF7580"/>
    <property type="match status" value="1"/>
</dbReference>
<keyword evidence="4" id="KW-1185">Reference proteome</keyword>
<reference evidence="3 4" key="1">
    <citation type="journal article" date="2018" name="Sci. Rep.">
        <title>Comparative genomics provides insights into the lifestyle and reveals functional heterogeneity of dark septate endophytic fungi.</title>
        <authorList>
            <person name="Knapp D.G."/>
            <person name="Nemeth J.B."/>
            <person name="Barry K."/>
            <person name="Hainaut M."/>
            <person name="Henrissat B."/>
            <person name="Johnson J."/>
            <person name="Kuo A."/>
            <person name="Lim J.H.P."/>
            <person name="Lipzen A."/>
            <person name="Nolan M."/>
            <person name="Ohm R.A."/>
            <person name="Tamas L."/>
            <person name="Grigoriev I.V."/>
            <person name="Spatafora J.W."/>
            <person name="Nagy L.G."/>
            <person name="Kovacs G.M."/>
        </authorList>
    </citation>
    <scope>NUCLEOTIDE SEQUENCE [LARGE SCALE GENOMIC DNA]</scope>
    <source>
        <strain evidence="3 4">DSE2036</strain>
    </source>
</reference>
<dbReference type="EMBL" id="KZ805548">
    <property type="protein sequence ID" value="PVH94157.1"/>
    <property type="molecule type" value="Genomic_DNA"/>
</dbReference>